<accession>A0ACC1MLS4</accession>
<protein>
    <submittedName>
        <fullName evidence="1">Uncharacterized protein</fullName>
    </submittedName>
</protein>
<dbReference type="Proteomes" id="UP001144978">
    <property type="component" value="Unassembled WGS sequence"/>
</dbReference>
<name>A0ACC1MLS4_9APHY</name>
<keyword evidence="2" id="KW-1185">Reference proteome</keyword>
<evidence type="ECO:0000313" key="1">
    <source>
        <dbReference type="EMBL" id="KAJ2967942.1"/>
    </source>
</evidence>
<sequence>MSKAKFDKAVAIVQSLPKEGPIQPTQEEQLYFYKYYKQATVGDVNTSRPGMLDFVGKAKWDAWKGVEGTSKEEAYEKYVEKLLEVSQSALLRHHPAPLTDPFHTAKIDPQAGRHGRGEEVHCGDPGRLGGAPSACVCTSRADSSSQQSMYTSSVYVHPRPHSLRRPAALSGANSNAMMNVMSETRLVRGTSMSSHHRSWLLLLMSTAWLVARYVQLPASTAGYRGTSTSTGPALKEPVQDIQMDIQIQFSEAHQIGARFRIARYHGPRKQMRSGHGLRRDDGGGLLAAPRSGLRGPRETYRYDARMRCFSLACGAVAHMRHTYLAGRGDPEEPEGDRDISNDAHRTAQRVLWRALSRAVHAKGRESP</sequence>
<proteinExistence type="predicted"/>
<gene>
    <name evidence="1" type="ORF">NUW54_g13362</name>
</gene>
<comment type="caution">
    <text evidence="1">The sequence shown here is derived from an EMBL/GenBank/DDBJ whole genome shotgun (WGS) entry which is preliminary data.</text>
</comment>
<dbReference type="EMBL" id="JANSHE010006170">
    <property type="protein sequence ID" value="KAJ2967942.1"/>
    <property type="molecule type" value="Genomic_DNA"/>
</dbReference>
<evidence type="ECO:0000313" key="2">
    <source>
        <dbReference type="Proteomes" id="UP001144978"/>
    </source>
</evidence>
<organism evidence="1 2">
    <name type="scientific">Trametes sanguinea</name>
    <dbReference type="NCBI Taxonomy" id="158606"/>
    <lineage>
        <taxon>Eukaryota</taxon>
        <taxon>Fungi</taxon>
        <taxon>Dikarya</taxon>
        <taxon>Basidiomycota</taxon>
        <taxon>Agaricomycotina</taxon>
        <taxon>Agaricomycetes</taxon>
        <taxon>Polyporales</taxon>
        <taxon>Polyporaceae</taxon>
        <taxon>Trametes</taxon>
    </lineage>
</organism>
<reference evidence="1" key="1">
    <citation type="submission" date="2022-08" db="EMBL/GenBank/DDBJ databases">
        <title>Genome Sequence of Pycnoporus sanguineus.</title>
        <authorList>
            <person name="Buettner E."/>
        </authorList>
    </citation>
    <scope>NUCLEOTIDE SEQUENCE</scope>
    <source>
        <strain evidence="1">CG-C14</strain>
    </source>
</reference>